<dbReference type="PROSITE" id="PS51318">
    <property type="entry name" value="TAT"/>
    <property type="match status" value="1"/>
</dbReference>
<dbReference type="PANTHER" id="PTHR43400:SF7">
    <property type="entry name" value="FAD-DEPENDENT OXIDOREDUCTASE 2 FAD BINDING DOMAIN-CONTAINING PROTEIN"/>
    <property type="match status" value="1"/>
</dbReference>
<dbReference type="AlphaFoldDB" id="A0A7C7D7L7"/>
<organism evidence="7 8">
    <name type="scientific">Desulfitobacterium dehalogenans</name>
    <dbReference type="NCBI Taxonomy" id="36854"/>
    <lineage>
        <taxon>Bacteria</taxon>
        <taxon>Bacillati</taxon>
        <taxon>Bacillota</taxon>
        <taxon>Clostridia</taxon>
        <taxon>Eubacteriales</taxon>
        <taxon>Desulfitobacteriaceae</taxon>
        <taxon>Desulfitobacterium</taxon>
    </lineage>
</organism>
<dbReference type="Gene3D" id="3.90.700.10">
    <property type="entry name" value="Succinate dehydrogenase/fumarate reductase flavoprotein, catalytic domain"/>
    <property type="match status" value="1"/>
</dbReference>
<evidence type="ECO:0000256" key="5">
    <source>
        <dbReference type="SAM" id="MobiDB-lite"/>
    </source>
</evidence>
<dbReference type="SUPFAM" id="SSF51905">
    <property type="entry name" value="FAD/NAD(P)-binding domain"/>
    <property type="match status" value="1"/>
</dbReference>
<dbReference type="GO" id="GO:0033765">
    <property type="term" value="F:steroid dehydrogenase activity, acting on the CH-CH group of donors"/>
    <property type="evidence" value="ECO:0007669"/>
    <property type="project" value="UniProtKB-ARBA"/>
</dbReference>
<evidence type="ECO:0000313" key="8">
    <source>
        <dbReference type="Proteomes" id="UP000553059"/>
    </source>
</evidence>
<name>A0A7C7D7L7_9FIRM</name>
<evidence type="ECO:0000313" key="7">
    <source>
        <dbReference type="EMBL" id="HHY28236.1"/>
    </source>
</evidence>
<proteinExistence type="predicted"/>
<sequence length="612" mass="66985">MDSENQKKSHQDAAQGYSRRNFMKGAAFSAAGLAIAGMPPGCASSAPAEPAPTDPPAPSGKDPLAWMTPEAGMFDWRKVPEAPTTFAKTFACDVVVCGAGMAGLSAARSAAEQGLKVIVLEKDDTYDVHGFQCAAINPKMAKDAGAYTDPLKFFGEYVRQHGNRVNNDLIRLWIDKSGEAFDWYEEIMPPAGSDYKTNYRSVLYWPRPGWEEAYKDEAWKHFIGTIDFSYESWKYAGDLLAKKCVDLGCDFHYETPGYMLTQDGTGKINGIIAKIDENTYYKYETTKGVILTTGTFAKNKAMVHEVNASECLFVLRNGGEISYSGLAGGDGDGHMMAVWAGGEMEPWSHAISSSEPLLGPTPGMSINKLGKRYRNEDAPNWMRPIELRSQPDMFGWEIFDANWRDLLPFTSLGHMAIDPIKDTYWTVPPKDCFELANGTKTDGVKRYEDYLEQEILAGVGNPEGVKIGKYVKRPGKVFAANTLEELAKMMGLDAEATENFLAQVKRYNQMCAEKKDTQFGKRVNLMRPIEKAPFLACGAGVDKNGAFGAEGVRVNGELAITNKDGKPIGGLWCAGSLTGGRHAVQYLTPMSGMNHGFCVTLGKLAGEFAAKS</sequence>
<comment type="caution">
    <text evidence="7">The sequence shown here is derived from an EMBL/GenBank/DDBJ whole genome shotgun (WGS) entry which is preliminary data.</text>
</comment>
<accession>A0A7C7D7L7</accession>
<dbReference type="InterPro" id="IPR036188">
    <property type="entry name" value="FAD/NAD-bd_sf"/>
</dbReference>
<evidence type="ECO:0000256" key="4">
    <source>
        <dbReference type="ARBA" id="ARBA00023002"/>
    </source>
</evidence>
<feature type="region of interest" description="Disordered" evidence="5">
    <location>
        <begin position="41"/>
        <end position="65"/>
    </location>
</feature>
<dbReference type="Pfam" id="PF00890">
    <property type="entry name" value="FAD_binding_2"/>
    <property type="match status" value="2"/>
</dbReference>
<dbReference type="InterPro" id="IPR006311">
    <property type="entry name" value="TAT_signal"/>
</dbReference>
<dbReference type="Proteomes" id="UP000553059">
    <property type="component" value="Unassembled WGS sequence"/>
</dbReference>
<gene>
    <name evidence="7" type="ORF">GX523_16130</name>
</gene>
<feature type="domain" description="FAD-dependent oxidoreductase 2 FAD-binding" evidence="6">
    <location>
        <begin position="93"/>
        <end position="346"/>
    </location>
</feature>
<keyword evidence="4" id="KW-0560">Oxidoreductase</keyword>
<evidence type="ECO:0000256" key="2">
    <source>
        <dbReference type="ARBA" id="ARBA00022630"/>
    </source>
</evidence>
<dbReference type="SUPFAM" id="SSF56425">
    <property type="entry name" value="Succinate dehydrogenase/fumarate reductase flavoprotein, catalytic domain"/>
    <property type="match status" value="1"/>
</dbReference>
<dbReference type="InterPro" id="IPR003953">
    <property type="entry name" value="FAD-dep_OxRdtase_2_FAD-bd"/>
</dbReference>
<feature type="domain" description="FAD-dependent oxidoreductase 2 FAD-binding" evidence="6">
    <location>
        <begin position="492"/>
        <end position="584"/>
    </location>
</feature>
<dbReference type="EMBL" id="DUTF01000349">
    <property type="protein sequence ID" value="HHY28236.1"/>
    <property type="molecule type" value="Genomic_DNA"/>
</dbReference>
<evidence type="ECO:0000259" key="6">
    <source>
        <dbReference type="Pfam" id="PF00890"/>
    </source>
</evidence>
<keyword evidence="2" id="KW-0285">Flavoprotein</keyword>
<evidence type="ECO:0000256" key="3">
    <source>
        <dbReference type="ARBA" id="ARBA00022827"/>
    </source>
</evidence>
<keyword evidence="3" id="KW-0274">FAD</keyword>
<reference evidence="7 8" key="1">
    <citation type="journal article" date="2020" name="Biotechnol. Biofuels">
        <title>New insights from the biogas microbiome by comprehensive genome-resolved metagenomics of nearly 1600 species originating from multiple anaerobic digesters.</title>
        <authorList>
            <person name="Campanaro S."/>
            <person name="Treu L."/>
            <person name="Rodriguez-R L.M."/>
            <person name="Kovalovszki A."/>
            <person name="Ziels R.M."/>
            <person name="Maus I."/>
            <person name="Zhu X."/>
            <person name="Kougias P.G."/>
            <person name="Basile A."/>
            <person name="Luo G."/>
            <person name="Schluter A."/>
            <person name="Konstantinidis K.T."/>
            <person name="Angelidaki I."/>
        </authorList>
    </citation>
    <scope>NUCLEOTIDE SEQUENCE [LARGE SCALE GENOMIC DNA]</scope>
    <source>
        <strain evidence="7">AS05jafATM_4</strain>
    </source>
</reference>
<feature type="compositionally biased region" description="Pro residues" evidence="5">
    <location>
        <begin position="49"/>
        <end position="58"/>
    </location>
</feature>
<evidence type="ECO:0000256" key="1">
    <source>
        <dbReference type="ARBA" id="ARBA00001974"/>
    </source>
</evidence>
<comment type="cofactor">
    <cofactor evidence="1">
        <name>FAD</name>
        <dbReference type="ChEBI" id="CHEBI:57692"/>
    </cofactor>
</comment>
<dbReference type="PANTHER" id="PTHR43400">
    <property type="entry name" value="FUMARATE REDUCTASE"/>
    <property type="match status" value="1"/>
</dbReference>
<dbReference type="Gene3D" id="3.50.50.60">
    <property type="entry name" value="FAD/NAD(P)-binding domain"/>
    <property type="match status" value="1"/>
</dbReference>
<dbReference type="InterPro" id="IPR027477">
    <property type="entry name" value="Succ_DH/fumarate_Rdtase_cat_sf"/>
</dbReference>
<protein>
    <submittedName>
        <fullName evidence="7">FAD-dependent oxidoreductase</fullName>
    </submittedName>
</protein>
<dbReference type="InterPro" id="IPR050315">
    <property type="entry name" value="FAD-oxidoreductase_2"/>
</dbReference>